<evidence type="ECO:0000256" key="2">
    <source>
        <dbReference type="SAM" id="SignalP"/>
    </source>
</evidence>
<dbReference type="AlphaFoldDB" id="A0A517Q1B2"/>
<dbReference type="Gene3D" id="2.130.10.130">
    <property type="entry name" value="Integrin alpha, N-terminal"/>
    <property type="match status" value="3"/>
</dbReference>
<dbReference type="InterPro" id="IPR013517">
    <property type="entry name" value="FG-GAP"/>
</dbReference>
<sequence precursor="true">MLAQYLLRTSCYLCLFCLTLSASPASRAAELEQLTYHHPQLEVDLGVGLWAWPLPMDYDGDGDLDLLVSCPDKPSNGTYFFENKSNGKDPMPVFEPGVRLGKGYHNTCLSYVNGTPRVLVAGKEVLDFKQNGFDQLTPLPVNRDVHGSKVRANQWYYVDYDGDGDQDLVVGVGDWSDYGWDDAYNQLGKWTNGPLRGYVYVLTNNGTDAKPEYAKPARIKVGENDLEVFGWPSPNFADFDQDGDLDLICGEFLDQLTYFENTGSRTQPRYALGRRLASNGHPIQMDLQMIVPKAIDWDQDGDIDLIVGDEDGRVAFIENTGELIGGVPQFLPPRYFRQKAAGVKFGALATPYAYDWDGDGDEDLICGNTAGYIGLIENLAGHPSSPRLAAPRYLEAEGQPIRIQAGPNGSIQGPCEAKWGYTTLTVADWNQDCLPDLLVNSIWGEVLWFQNIGTRTEPRLSRAKHIEVKWQGQTPKPAWNWWDPRGKQLVTQWRTTPVAVDYNQDGLMDLVMLDHEGYIAFFERICDQGKLKLLPGQRIFVDESLKPIQLNKSRAGGSGRYKLHVVDWDGDGQLDLLVNSTNADFFRNMKTVDGKVVLKNQGPLSKRRLAGHTSSPCTVDWDRDGFRDLLVGAEDGYLYWMKNPNSTGTSRCVPCRYLP</sequence>
<dbReference type="Pfam" id="PF13517">
    <property type="entry name" value="FG-GAP_3"/>
    <property type="match status" value="1"/>
</dbReference>
<keyword evidence="1 2" id="KW-0732">Signal</keyword>
<dbReference type="SUPFAM" id="SSF69318">
    <property type="entry name" value="Integrin alpha N-terminal domain"/>
    <property type="match status" value="2"/>
</dbReference>
<accession>A0A517Q1B2</accession>
<proteinExistence type="predicted"/>
<evidence type="ECO:0000313" key="4">
    <source>
        <dbReference type="Proteomes" id="UP000315647"/>
    </source>
</evidence>
<dbReference type="PANTHER" id="PTHR44103:SF1">
    <property type="entry name" value="PROPROTEIN CONVERTASE P"/>
    <property type="match status" value="1"/>
</dbReference>
<gene>
    <name evidence="3" type="ORF">Enr10x_07070</name>
</gene>
<reference evidence="3 4" key="1">
    <citation type="submission" date="2019-03" db="EMBL/GenBank/DDBJ databases">
        <title>Deep-cultivation of Planctomycetes and their phenomic and genomic characterization uncovers novel biology.</title>
        <authorList>
            <person name="Wiegand S."/>
            <person name="Jogler M."/>
            <person name="Boedeker C."/>
            <person name="Pinto D."/>
            <person name="Vollmers J."/>
            <person name="Rivas-Marin E."/>
            <person name="Kohn T."/>
            <person name="Peeters S.H."/>
            <person name="Heuer A."/>
            <person name="Rast P."/>
            <person name="Oberbeckmann S."/>
            <person name="Bunk B."/>
            <person name="Jeske O."/>
            <person name="Meyerdierks A."/>
            <person name="Storesund J.E."/>
            <person name="Kallscheuer N."/>
            <person name="Luecker S."/>
            <person name="Lage O.M."/>
            <person name="Pohl T."/>
            <person name="Merkel B.J."/>
            <person name="Hornburger P."/>
            <person name="Mueller R.-W."/>
            <person name="Bruemmer F."/>
            <person name="Labrenz M."/>
            <person name="Spormann A.M."/>
            <person name="Op den Camp H."/>
            <person name="Overmann J."/>
            <person name="Amann R."/>
            <person name="Jetten M.S.M."/>
            <person name="Mascher T."/>
            <person name="Medema M.H."/>
            <person name="Devos D.P."/>
            <person name="Kaster A.-K."/>
            <person name="Ovreas L."/>
            <person name="Rohde M."/>
            <person name="Galperin M.Y."/>
            <person name="Jogler C."/>
        </authorList>
    </citation>
    <scope>NUCLEOTIDE SEQUENCE [LARGE SCALE GENOMIC DNA]</scope>
    <source>
        <strain evidence="3 4">Enr10</strain>
    </source>
</reference>
<feature type="chain" id="PRO_5022054469" evidence="2">
    <location>
        <begin position="29"/>
        <end position="659"/>
    </location>
</feature>
<evidence type="ECO:0000313" key="3">
    <source>
        <dbReference type="EMBL" id="QDT25411.1"/>
    </source>
</evidence>
<protein>
    <submittedName>
        <fullName evidence="3">FG-GAP repeat protein</fullName>
    </submittedName>
</protein>
<name>A0A517Q1B2_9PLAN</name>
<dbReference type="PANTHER" id="PTHR44103">
    <property type="entry name" value="PROPROTEIN CONVERTASE P"/>
    <property type="match status" value="1"/>
</dbReference>
<dbReference type="Proteomes" id="UP000315647">
    <property type="component" value="Chromosome"/>
</dbReference>
<organism evidence="3 4">
    <name type="scientific">Gimesia panareensis</name>
    <dbReference type="NCBI Taxonomy" id="2527978"/>
    <lineage>
        <taxon>Bacteria</taxon>
        <taxon>Pseudomonadati</taxon>
        <taxon>Planctomycetota</taxon>
        <taxon>Planctomycetia</taxon>
        <taxon>Planctomycetales</taxon>
        <taxon>Planctomycetaceae</taxon>
        <taxon>Gimesia</taxon>
    </lineage>
</organism>
<dbReference type="RefSeq" id="WP_145448130.1">
    <property type="nucleotide sequence ID" value="NZ_CP037421.1"/>
</dbReference>
<evidence type="ECO:0000256" key="1">
    <source>
        <dbReference type="ARBA" id="ARBA00022729"/>
    </source>
</evidence>
<dbReference type="EMBL" id="CP037421">
    <property type="protein sequence ID" value="QDT25411.1"/>
    <property type="molecule type" value="Genomic_DNA"/>
</dbReference>
<dbReference type="InterPro" id="IPR028994">
    <property type="entry name" value="Integrin_alpha_N"/>
</dbReference>
<keyword evidence="4" id="KW-1185">Reference proteome</keyword>
<feature type="signal peptide" evidence="2">
    <location>
        <begin position="1"/>
        <end position="28"/>
    </location>
</feature>